<comment type="similarity">
    <text evidence="1">Belongs to the GSP E family.</text>
</comment>
<comment type="caution">
    <text evidence="3">The sequence shown here is derived from an EMBL/GenBank/DDBJ whole genome shotgun (WGS) entry which is preliminary data.</text>
</comment>
<dbReference type="GO" id="GO:0016887">
    <property type="term" value="F:ATP hydrolysis activity"/>
    <property type="evidence" value="ECO:0007669"/>
    <property type="project" value="InterPro"/>
</dbReference>
<dbReference type="CDD" id="cd01130">
    <property type="entry name" value="VirB11-like_ATPase"/>
    <property type="match status" value="1"/>
</dbReference>
<dbReference type="RefSeq" id="WP_153834929.1">
    <property type="nucleotide sequence ID" value="NZ_JBHUMW010000094.1"/>
</dbReference>
<keyword evidence="4" id="KW-1185">Reference proteome</keyword>
<protein>
    <submittedName>
        <fullName evidence="3">Type IV secretion protein</fullName>
    </submittedName>
</protein>
<organism evidence="3 4">
    <name type="scientific">Gracilibacillus thailandensis</name>
    <dbReference type="NCBI Taxonomy" id="563735"/>
    <lineage>
        <taxon>Bacteria</taxon>
        <taxon>Bacillati</taxon>
        <taxon>Bacillota</taxon>
        <taxon>Bacilli</taxon>
        <taxon>Bacillales</taxon>
        <taxon>Bacillaceae</taxon>
        <taxon>Gracilibacillus</taxon>
    </lineage>
</organism>
<proteinExistence type="inferred from homology"/>
<dbReference type="SUPFAM" id="SSF52540">
    <property type="entry name" value="P-loop containing nucleoside triphosphate hydrolases"/>
    <property type="match status" value="1"/>
</dbReference>
<evidence type="ECO:0000259" key="2">
    <source>
        <dbReference type="Pfam" id="PF00437"/>
    </source>
</evidence>
<reference evidence="3 4" key="1">
    <citation type="submission" date="2019-10" db="EMBL/GenBank/DDBJ databases">
        <title>Gracilibacillus salitolerans sp. nov., a moderate halophile isolated from a saline soil in northwest China.</title>
        <authorList>
            <person name="Gan L."/>
        </authorList>
    </citation>
    <scope>NUCLEOTIDE SEQUENCE [LARGE SCALE GENOMIC DNA]</scope>
    <source>
        <strain evidence="3 4">TP2-8</strain>
    </source>
</reference>
<accession>A0A6N7QZ61</accession>
<dbReference type="Pfam" id="PF00437">
    <property type="entry name" value="T2SSE"/>
    <property type="match status" value="1"/>
</dbReference>
<dbReference type="AlphaFoldDB" id="A0A6N7QZ61"/>
<dbReference type="InterPro" id="IPR027417">
    <property type="entry name" value="P-loop_NTPase"/>
</dbReference>
<gene>
    <name evidence="3" type="ORF">GH885_07405</name>
</gene>
<dbReference type="Gene3D" id="3.40.50.300">
    <property type="entry name" value="P-loop containing nucleotide triphosphate hydrolases"/>
    <property type="match status" value="1"/>
</dbReference>
<dbReference type="InterPro" id="IPR001482">
    <property type="entry name" value="T2SS/T4SS_dom"/>
</dbReference>
<dbReference type="Proteomes" id="UP000435187">
    <property type="component" value="Unassembled WGS sequence"/>
</dbReference>
<dbReference type="InterPro" id="IPR050921">
    <property type="entry name" value="T4SS_GSP_E_ATPase"/>
</dbReference>
<evidence type="ECO:0000313" key="4">
    <source>
        <dbReference type="Proteomes" id="UP000435187"/>
    </source>
</evidence>
<dbReference type="PANTHER" id="PTHR30486:SF6">
    <property type="entry name" value="TYPE IV PILUS RETRACTATION ATPASE PILT"/>
    <property type="match status" value="1"/>
</dbReference>
<evidence type="ECO:0000256" key="1">
    <source>
        <dbReference type="ARBA" id="ARBA00006611"/>
    </source>
</evidence>
<name>A0A6N7QZ61_9BACI</name>
<dbReference type="EMBL" id="WJEE01000012">
    <property type="protein sequence ID" value="MRI66171.1"/>
    <property type="molecule type" value="Genomic_DNA"/>
</dbReference>
<dbReference type="Gene3D" id="3.30.450.380">
    <property type="match status" value="1"/>
</dbReference>
<feature type="domain" description="Bacterial type II secretion system protein E" evidence="2">
    <location>
        <begin position="87"/>
        <end position="267"/>
    </location>
</feature>
<dbReference type="PANTHER" id="PTHR30486">
    <property type="entry name" value="TWITCHING MOTILITY PROTEIN PILT"/>
    <property type="match status" value="1"/>
</dbReference>
<evidence type="ECO:0000313" key="3">
    <source>
        <dbReference type="EMBL" id="MRI66171.1"/>
    </source>
</evidence>
<sequence length="383" mass="43754">MEKELQDRIQEILESSFLNQYLKEPNITDISFNGTEMFVQNNVKGRYKTEYQPDQDEVFQLGKKIADEMGKEFTNNNAILDTELAYLRVNFIHSSVSPSGCTFAIRISRPKLAIQSLEQLANEDVAKLLEVLIKADTSVVISGKTGSGKTELQKLLVGFIDKKITLIEDTMDSHIKELYPEKDINSWRTLMEETRENKVTYNDLIKAGLRNNPDWLIIAETRGTEAYDMVESALTDHSIITTLHAKKAQAIPSRLLSMIGQKYQVNELILGKDIVNTLKFGIYMTMRETENGIERFIREIVEFTDFTDKGVEYIPVYAIESEYDEKANDYIEKLVTNPLSKETINELKYKGLYHLLPDVFKYKNETGFKTNKPRALKGAAIGS</sequence>